<dbReference type="Proteomes" id="UP000196521">
    <property type="component" value="Chromosome"/>
</dbReference>
<dbReference type="RefSeq" id="WP_026785366.1">
    <property type="nucleotide sequence ID" value="NZ_LR812490.1"/>
</dbReference>
<dbReference type="InterPro" id="IPR050486">
    <property type="entry name" value="Mannose-1P_guanyltransferase"/>
</dbReference>
<feature type="domain" description="Nucleotidyl transferase" evidence="3">
    <location>
        <begin position="2"/>
        <end position="244"/>
    </location>
</feature>
<dbReference type="GO" id="GO:0006011">
    <property type="term" value="P:UDP-alpha-D-glucose metabolic process"/>
    <property type="evidence" value="ECO:0007669"/>
    <property type="project" value="UniProtKB-UniRule"/>
</dbReference>
<dbReference type="EC" id="2.7.7.9" evidence="2"/>
<dbReference type="GO" id="GO:0003983">
    <property type="term" value="F:UTP:glucose-1-phosphate uridylyltransferase activity"/>
    <property type="evidence" value="ECO:0007669"/>
    <property type="project" value="UniProtKB-UniRule"/>
</dbReference>
<dbReference type="SUPFAM" id="SSF51161">
    <property type="entry name" value="Trimeric LpxA-like enzymes"/>
    <property type="match status" value="1"/>
</dbReference>
<keyword evidence="2" id="KW-0460">Magnesium</keyword>
<dbReference type="InterPro" id="IPR029044">
    <property type="entry name" value="Nucleotide-diphossugar_trans"/>
</dbReference>
<evidence type="ECO:0000259" key="3">
    <source>
        <dbReference type="Pfam" id="PF00483"/>
    </source>
</evidence>
<dbReference type="GO" id="GO:0031470">
    <property type="term" value="C:carboxysome"/>
    <property type="evidence" value="ECO:0007669"/>
    <property type="project" value="UniProtKB-ARBA"/>
</dbReference>
<dbReference type="GO" id="GO:0002134">
    <property type="term" value="F:UTP binding"/>
    <property type="evidence" value="ECO:0007669"/>
    <property type="project" value="UniProtKB-UniRule"/>
</dbReference>
<keyword evidence="2" id="KW-0479">Metal-binding</keyword>
<reference evidence="4" key="1">
    <citation type="submission" date="2020-05" db="EMBL/GenBank/DDBJ databases">
        <authorList>
            <consortium name="Genoscope - CEA"/>
            <person name="William W."/>
        </authorList>
    </citation>
    <scope>NUCLEOTIDE SEQUENCE [LARGE SCALE GENOMIC DNA]</scope>
    <source>
        <strain evidence="4">PCC 7821</strain>
    </source>
</reference>
<accession>A0A6J7ZKS9</accession>
<dbReference type="Pfam" id="PF00483">
    <property type="entry name" value="NTP_transferase"/>
    <property type="match status" value="1"/>
</dbReference>
<dbReference type="EMBL" id="LR812490">
    <property type="protein sequence ID" value="CAC5342960.1"/>
    <property type="molecule type" value="Genomic_DNA"/>
</dbReference>
<dbReference type="GO" id="GO:0043886">
    <property type="term" value="F:structural constituent of carboxysome shell"/>
    <property type="evidence" value="ECO:0007669"/>
    <property type="project" value="UniProtKB-ARBA"/>
</dbReference>
<protein>
    <recommendedName>
        <fullName evidence="2">UTP--glucose-1-phosphate uridylyltransferase</fullName>
        <ecNumber evidence="2">2.7.7.9</ecNumber>
    </recommendedName>
    <alternativeName>
        <fullName evidence="2">Cyanobacterial UDP-glucose pyrophosphorylase</fullName>
    </alternativeName>
    <alternativeName>
        <fullName evidence="2">UDP-glucose pyrophosphorylase</fullName>
        <shortName evidence="2">UDP-Glc PPase</shortName>
    </alternativeName>
</protein>
<proteinExistence type="inferred from homology"/>
<evidence type="ECO:0000313" key="4">
    <source>
        <dbReference type="EMBL" id="CAC5342960.1"/>
    </source>
</evidence>
<comment type="catalytic activity">
    <reaction evidence="2">
        <text>alpha-D-glucose 1-phosphate + UTP + H(+) = UDP-alpha-D-glucose + diphosphate</text>
        <dbReference type="Rhea" id="RHEA:19889"/>
        <dbReference type="ChEBI" id="CHEBI:15378"/>
        <dbReference type="ChEBI" id="CHEBI:33019"/>
        <dbReference type="ChEBI" id="CHEBI:46398"/>
        <dbReference type="ChEBI" id="CHEBI:58601"/>
        <dbReference type="ChEBI" id="CHEBI:58885"/>
        <dbReference type="EC" id="2.7.7.9"/>
    </reaction>
</comment>
<dbReference type="SUPFAM" id="SSF53448">
    <property type="entry name" value="Nucleotide-diphospho-sugar transferases"/>
    <property type="match status" value="1"/>
</dbReference>
<dbReference type="PANTHER" id="PTHR22572">
    <property type="entry name" value="SUGAR-1-PHOSPHATE GUANYL TRANSFERASE"/>
    <property type="match status" value="1"/>
</dbReference>
<comment type="function">
    <text evidence="2">Catalyzes the formation of UDP-glucose, from UTP and glucose 1-phosphate.</text>
</comment>
<organism evidence="4 5">
    <name type="scientific">Planktothrix rubescens CCAP 1459/22</name>
    <dbReference type="NCBI Taxonomy" id="329571"/>
    <lineage>
        <taxon>Bacteria</taxon>
        <taxon>Bacillati</taxon>
        <taxon>Cyanobacteriota</taxon>
        <taxon>Cyanophyceae</taxon>
        <taxon>Oscillatoriophycideae</taxon>
        <taxon>Oscillatoriales</taxon>
        <taxon>Microcoleaceae</taxon>
        <taxon>Planktothrix</taxon>
    </lineage>
</organism>
<sequence>MKAMILAAGKGTRIRPITYTIPKPLIPILQKPVMEFLVELLRTHGFDQIMVNVSHLANEIENYFRDGQKFGVHIAYSFEGRIEDGNLIGEALGSAGGMKRIQDFNPFFDDTFVVLCGDALIDLDLAAAVKWHREKGAIATIVMKSVPKEQVSSYGVVVTDETGRIKAFQEKPSVNEALSTDINTGIYIFEPEIFKYIPSGCEYDIGSELFPHLVEIGAPFYGISMDFEWVDIGKVPDYWQAIRSVLLGYIKNVSIPGQQVRPGIYTGLNVAVNWDKVNIQGPVYIGGMTRIEDGATIIGPTMIGPNCWVCSDAYVDNSVIFEYSRLGPGVRLVDKLVFGRYCVDKLGASIDVQAAALDWLITDTRQVFHNQSSERQAIVDLLGNT</sequence>
<evidence type="ECO:0000256" key="2">
    <source>
        <dbReference type="HAMAP-Rule" id="MF_02085"/>
    </source>
</evidence>
<dbReference type="EMBL" id="CZCZ02000013">
    <property type="protein sequence ID" value="CAC5342960.1"/>
    <property type="molecule type" value="Genomic_DNA"/>
</dbReference>
<dbReference type="InterPro" id="IPR011004">
    <property type="entry name" value="Trimer_LpxA-like_sf"/>
</dbReference>
<dbReference type="CDD" id="cd04181">
    <property type="entry name" value="NTP_transferase"/>
    <property type="match status" value="1"/>
</dbReference>
<name>A0A6J7ZKS9_PLARU</name>
<dbReference type="FunFam" id="3.90.550.10:FF:000013">
    <property type="entry name" value="mannose-1-phosphate guanyltransferase beta"/>
    <property type="match status" value="1"/>
</dbReference>
<comment type="cofactor">
    <cofactor evidence="2">
        <name>Mg(2+)</name>
        <dbReference type="ChEBI" id="CHEBI:18420"/>
    </cofactor>
</comment>
<dbReference type="InterPro" id="IPR005835">
    <property type="entry name" value="NTP_transferase_dom"/>
</dbReference>
<evidence type="ECO:0000313" key="5">
    <source>
        <dbReference type="Proteomes" id="UP000196521"/>
    </source>
</evidence>
<dbReference type="Gene3D" id="3.90.550.10">
    <property type="entry name" value="Spore Coat Polysaccharide Biosynthesis Protein SpsA, Chain A"/>
    <property type="match status" value="1"/>
</dbReference>
<keyword evidence="2" id="KW-0548">Nucleotidyltransferase</keyword>
<keyword evidence="5" id="KW-1185">Reference proteome</keyword>
<dbReference type="AlphaFoldDB" id="A0A6J7ZKS9"/>
<keyword evidence="1 2" id="KW-0808">Transferase</keyword>
<comment type="caution">
    <text evidence="4">The sequence shown here is derived from an EMBL/GenBank/DDBJ whole genome shotgun (WGS) entry which is preliminary data.</text>
</comment>
<feature type="binding site" evidence="2">
    <location>
        <position position="118"/>
    </location>
    <ligand>
        <name>Mg(2+)</name>
        <dbReference type="ChEBI" id="CHEBI:18420"/>
    </ligand>
</feature>
<dbReference type="GO" id="GO:0000287">
    <property type="term" value="F:magnesium ion binding"/>
    <property type="evidence" value="ECO:0007669"/>
    <property type="project" value="UniProtKB-UniRule"/>
</dbReference>
<dbReference type="HAMAP" id="MF_02085">
    <property type="entry name" value="CugP_cyano"/>
    <property type="match status" value="1"/>
</dbReference>
<dbReference type="Gene3D" id="2.160.10.10">
    <property type="entry name" value="Hexapeptide repeat proteins"/>
    <property type="match status" value="1"/>
</dbReference>
<comment type="similarity">
    <text evidence="2">Belongs to the CugP-type UDP-glucose pyrophosphorylase family.</text>
</comment>
<gene>
    <name evidence="2" type="primary">cugP</name>
    <name evidence="4" type="ORF">PLAN_30217</name>
</gene>
<evidence type="ECO:0000256" key="1">
    <source>
        <dbReference type="ARBA" id="ARBA00022679"/>
    </source>
</evidence>
<dbReference type="InterPro" id="IPR037538">
    <property type="entry name" value="CugP_cyano"/>
</dbReference>